<feature type="compositionally biased region" description="Basic residues" evidence="1">
    <location>
        <begin position="1"/>
        <end position="16"/>
    </location>
</feature>
<evidence type="ECO:0000256" key="1">
    <source>
        <dbReference type="SAM" id="MobiDB-lite"/>
    </source>
</evidence>
<dbReference type="AlphaFoldDB" id="A0A5J9VEB4"/>
<reference evidence="2 3" key="1">
    <citation type="journal article" date="2019" name="Sci. Rep.">
        <title>A high-quality genome of Eragrostis curvula grass provides insights into Poaceae evolution and supports new strategies to enhance forage quality.</title>
        <authorList>
            <person name="Carballo J."/>
            <person name="Santos B.A.C.M."/>
            <person name="Zappacosta D."/>
            <person name="Garbus I."/>
            <person name="Selva J.P."/>
            <person name="Gallo C.A."/>
            <person name="Diaz A."/>
            <person name="Albertini E."/>
            <person name="Caccamo M."/>
            <person name="Echenique V."/>
        </authorList>
    </citation>
    <scope>NUCLEOTIDE SEQUENCE [LARGE SCALE GENOMIC DNA]</scope>
    <source>
        <strain evidence="3">cv. Victoria</strain>
        <tissue evidence="2">Leaf</tissue>
    </source>
</reference>
<evidence type="ECO:0000313" key="3">
    <source>
        <dbReference type="Proteomes" id="UP000324897"/>
    </source>
</evidence>
<protein>
    <submittedName>
        <fullName evidence="2">Uncharacterized protein</fullName>
    </submittedName>
</protein>
<dbReference type="Gramene" id="TVU34295">
    <property type="protein sequence ID" value="TVU34295"/>
    <property type="gene ID" value="EJB05_16126"/>
</dbReference>
<keyword evidence="3" id="KW-1185">Reference proteome</keyword>
<organism evidence="2 3">
    <name type="scientific">Eragrostis curvula</name>
    <name type="common">weeping love grass</name>
    <dbReference type="NCBI Taxonomy" id="38414"/>
    <lineage>
        <taxon>Eukaryota</taxon>
        <taxon>Viridiplantae</taxon>
        <taxon>Streptophyta</taxon>
        <taxon>Embryophyta</taxon>
        <taxon>Tracheophyta</taxon>
        <taxon>Spermatophyta</taxon>
        <taxon>Magnoliopsida</taxon>
        <taxon>Liliopsida</taxon>
        <taxon>Poales</taxon>
        <taxon>Poaceae</taxon>
        <taxon>PACMAD clade</taxon>
        <taxon>Chloridoideae</taxon>
        <taxon>Eragrostideae</taxon>
        <taxon>Eragrostidinae</taxon>
        <taxon>Eragrostis</taxon>
    </lineage>
</organism>
<proteinExistence type="predicted"/>
<gene>
    <name evidence="2" type="ORF">EJB05_16126</name>
</gene>
<dbReference type="Proteomes" id="UP000324897">
    <property type="component" value="Unassembled WGS sequence"/>
</dbReference>
<sequence length="150" mass="17126">MGQLHHAPRLSPRRMPRPSDSTPWPSPARWRAPPHAALLLAAATQKWLMCPVLRIILLVSKQTGLLRRLFPSRQEAPIMLQVLRMIGDQRRCLYRFLYLDENPCLDYAIRIPFHTNLQVVRQEGELVCDSFVRAELSGSVMSSAPSSDEL</sequence>
<comment type="caution">
    <text evidence="2">The sequence shown here is derived from an EMBL/GenBank/DDBJ whole genome shotgun (WGS) entry which is preliminary data.</text>
</comment>
<name>A0A5J9VEB4_9POAL</name>
<dbReference type="EMBL" id="RWGY01000009">
    <property type="protein sequence ID" value="TVU34295.1"/>
    <property type="molecule type" value="Genomic_DNA"/>
</dbReference>
<feature type="region of interest" description="Disordered" evidence="1">
    <location>
        <begin position="1"/>
        <end position="28"/>
    </location>
</feature>
<feature type="compositionally biased region" description="Low complexity" evidence="1">
    <location>
        <begin position="18"/>
        <end position="28"/>
    </location>
</feature>
<accession>A0A5J9VEB4</accession>
<evidence type="ECO:0000313" key="2">
    <source>
        <dbReference type="EMBL" id="TVU34295.1"/>
    </source>
</evidence>